<gene>
    <name evidence="1" type="ORF">C7444_115112</name>
</gene>
<dbReference type="Proteomes" id="UP000247811">
    <property type="component" value="Unassembled WGS sequence"/>
</dbReference>
<name>A0A318GXJ0_9BURK</name>
<evidence type="ECO:0000313" key="2">
    <source>
        <dbReference type="Proteomes" id="UP000247811"/>
    </source>
</evidence>
<proteinExistence type="predicted"/>
<evidence type="ECO:0000313" key="1">
    <source>
        <dbReference type="EMBL" id="PXW94217.1"/>
    </source>
</evidence>
<dbReference type="RefSeq" id="WP_110401722.1">
    <property type="nucleotide sequence ID" value="NZ_QJJS01000015.1"/>
</dbReference>
<reference evidence="1 2" key="1">
    <citation type="submission" date="2018-05" db="EMBL/GenBank/DDBJ databases">
        <title>Genomic Encyclopedia of Type Strains, Phase IV (KMG-IV): sequencing the most valuable type-strain genomes for metagenomic binning, comparative biology and taxonomic classification.</title>
        <authorList>
            <person name="Goeker M."/>
        </authorList>
    </citation>
    <scope>NUCLEOTIDE SEQUENCE [LARGE SCALE GENOMIC DNA]</scope>
    <source>
        <strain evidence="1 2">DSM 566</strain>
    </source>
</reference>
<keyword evidence="2" id="KW-1185">Reference proteome</keyword>
<sequence>MTLKTLPTPLEPEDEKDRARSFFLLVEEARARTGIDRVRFDGVTARTADPATSIRDLMIMAETQQDPALLWVIHEELTRRDIPPIFRTYPLEMTRQLEFLRTAVDLHWLATKHPAGRLHEALA</sequence>
<dbReference type="AlphaFoldDB" id="A0A318GXJ0"/>
<comment type="caution">
    <text evidence="1">The sequence shown here is derived from an EMBL/GenBank/DDBJ whole genome shotgun (WGS) entry which is preliminary data.</text>
</comment>
<accession>A0A318GXJ0</accession>
<dbReference type="EMBL" id="QJJS01000015">
    <property type="protein sequence ID" value="PXW94217.1"/>
    <property type="molecule type" value="Genomic_DNA"/>
</dbReference>
<protein>
    <submittedName>
        <fullName evidence="1">Uncharacterized protein</fullName>
    </submittedName>
</protein>
<organism evidence="1 2">
    <name type="scientific">Sphaerotilus hippei</name>
    <dbReference type="NCBI Taxonomy" id="744406"/>
    <lineage>
        <taxon>Bacteria</taxon>
        <taxon>Pseudomonadati</taxon>
        <taxon>Pseudomonadota</taxon>
        <taxon>Betaproteobacteria</taxon>
        <taxon>Burkholderiales</taxon>
        <taxon>Sphaerotilaceae</taxon>
        <taxon>Sphaerotilus</taxon>
    </lineage>
</organism>